<dbReference type="GO" id="GO:0046872">
    <property type="term" value="F:metal ion binding"/>
    <property type="evidence" value="ECO:0007669"/>
    <property type="project" value="InterPro"/>
</dbReference>
<dbReference type="OrthoDB" id="7821534at2"/>
<dbReference type="NCBIfam" id="TIGR04356">
    <property type="entry name" value="grasp_GAK"/>
    <property type="match status" value="1"/>
</dbReference>
<dbReference type="STRING" id="1121393.SAMN02745216_04717"/>
<evidence type="ECO:0000259" key="2">
    <source>
        <dbReference type="PROSITE" id="PS50975"/>
    </source>
</evidence>
<accession>A0A1M6YBK5</accession>
<dbReference type="PROSITE" id="PS50975">
    <property type="entry name" value="ATP_GRASP"/>
    <property type="match status" value="1"/>
</dbReference>
<dbReference type="PANTHER" id="PTHR21621">
    <property type="entry name" value="RIBOSOMAL PROTEIN S6 MODIFICATION PROTEIN"/>
    <property type="match status" value="1"/>
</dbReference>
<proteinExistence type="predicted"/>
<sequence length="288" mass="31556">MKIGVVGVKGGWSSELLAETVEKRTGYGLLVEMDKVRLDLDAETAYLNGLDLRELDALIIKKIGARYSPDLMDRLETLRFLNRQGLPMFSAPENIMRVLDRLSCTVGLRLAGIPMPPTTITESVDQALTAVEKYEEAVFKPLYTSKARGMTVISAGEGAREKIAEYRSNHKTMYIQKTIDLGPQDLGLVFLGGEYLTTYARRKQIGEWNTTTASGGKYGAFTPSDGVIALAKKAQEPFGLDFTCVDVALTPDGPMVFEVSAFGGFRGIQEACGMDAASLYVDFVLKRL</sequence>
<dbReference type="EMBL" id="FQZU01000048">
    <property type="protein sequence ID" value="SHL15610.1"/>
    <property type="molecule type" value="Genomic_DNA"/>
</dbReference>
<dbReference type="Pfam" id="PF08443">
    <property type="entry name" value="RimK"/>
    <property type="match status" value="1"/>
</dbReference>
<keyword evidence="4" id="KW-1185">Reference proteome</keyword>
<dbReference type="GO" id="GO:0016879">
    <property type="term" value="F:ligase activity, forming carbon-nitrogen bonds"/>
    <property type="evidence" value="ECO:0007669"/>
    <property type="project" value="TreeGrafter"/>
</dbReference>
<dbReference type="Proteomes" id="UP000183994">
    <property type="component" value="Unassembled WGS sequence"/>
</dbReference>
<evidence type="ECO:0000313" key="3">
    <source>
        <dbReference type="EMBL" id="SHL15610.1"/>
    </source>
</evidence>
<dbReference type="InterPro" id="IPR013815">
    <property type="entry name" value="ATP_grasp_subdomain_1"/>
</dbReference>
<feature type="domain" description="ATP-grasp" evidence="2">
    <location>
        <begin position="105"/>
        <end position="285"/>
    </location>
</feature>
<dbReference type="GO" id="GO:0005737">
    <property type="term" value="C:cytoplasm"/>
    <property type="evidence" value="ECO:0007669"/>
    <property type="project" value="TreeGrafter"/>
</dbReference>
<dbReference type="RefSeq" id="WP_073478700.1">
    <property type="nucleotide sequence ID" value="NZ_FQZU01000048.1"/>
</dbReference>
<dbReference type="SUPFAM" id="SSF56059">
    <property type="entry name" value="Glutathione synthetase ATP-binding domain-like"/>
    <property type="match status" value="1"/>
</dbReference>
<organism evidence="3 4">
    <name type="scientific">Desulfatibacillum alkenivorans DSM 16219</name>
    <dbReference type="NCBI Taxonomy" id="1121393"/>
    <lineage>
        <taxon>Bacteria</taxon>
        <taxon>Pseudomonadati</taxon>
        <taxon>Thermodesulfobacteriota</taxon>
        <taxon>Desulfobacteria</taxon>
        <taxon>Desulfobacterales</taxon>
        <taxon>Desulfatibacillaceae</taxon>
        <taxon>Desulfatibacillum</taxon>
    </lineage>
</organism>
<reference evidence="4" key="1">
    <citation type="submission" date="2016-11" db="EMBL/GenBank/DDBJ databases">
        <authorList>
            <person name="Varghese N."/>
            <person name="Submissions S."/>
        </authorList>
    </citation>
    <scope>NUCLEOTIDE SEQUENCE [LARGE SCALE GENOMIC DNA]</scope>
    <source>
        <strain evidence="4">DSM 16219</strain>
    </source>
</reference>
<dbReference type="PANTHER" id="PTHR21621:SF0">
    <property type="entry name" value="BETA-CITRYLGLUTAMATE SYNTHASE B-RELATED"/>
    <property type="match status" value="1"/>
</dbReference>
<protein>
    <submittedName>
        <fullName evidence="3">Ribosomal protein S6--L-glutamate ligase</fullName>
    </submittedName>
</protein>
<keyword evidence="3" id="KW-0687">Ribonucleoprotein</keyword>
<keyword evidence="1" id="KW-0067">ATP-binding</keyword>
<dbReference type="GO" id="GO:0005524">
    <property type="term" value="F:ATP binding"/>
    <property type="evidence" value="ECO:0007669"/>
    <property type="project" value="UniProtKB-UniRule"/>
</dbReference>
<gene>
    <name evidence="3" type="ORF">SAMN02745216_04717</name>
</gene>
<dbReference type="Gene3D" id="3.30.470.20">
    <property type="entry name" value="ATP-grasp fold, B domain"/>
    <property type="match status" value="1"/>
</dbReference>
<name>A0A1M6YBK5_9BACT</name>
<dbReference type="InterPro" id="IPR011761">
    <property type="entry name" value="ATP-grasp"/>
</dbReference>
<dbReference type="Gene3D" id="3.30.1490.20">
    <property type="entry name" value="ATP-grasp fold, A domain"/>
    <property type="match status" value="1"/>
</dbReference>
<evidence type="ECO:0000256" key="1">
    <source>
        <dbReference type="PROSITE-ProRule" id="PRU00409"/>
    </source>
</evidence>
<keyword evidence="3" id="KW-0436">Ligase</keyword>
<dbReference type="GO" id="GO:0005840">
    <property type="term" value="C:ribosome"/>
    <property type="evidence" value="ECO:0007669"/>
    <property type="project" value="UniProtKB-KW"/>
</dbReference>
<evidence type="ECO:0000313" key="4">
    <source>
        <dbReference type="Proteomes" id="UP000183994"/>
    </source>
</evidence>
<dbReference type="InterPro" id="IPR013651">
    <property type="entry name" value="ATP-grasp_RimK-type"/>
</dbReference>
<keyword evidence="3" id="KW-0689">Ribosomal protein</keyword>
<dbReference type="Gene3D" id="3.40.50.20">
    <property type="match status" value="1"/>
</dbReference>
<dbReference type="AlphaFoldDB" id="A0A1M6YBK5"/>
<dbReference type="InterPro" id="IPR027592">
    <property type="entry name" value="ATP-grasp_GAK"/>
</dbReference>
<keyword evidence="1" id="KW-0547">Nucleotide-binding</keyword>